<dbReference type="Proteomes" id="UP000594454">
    <property type="component" value="Chromosome 6"/>
</dbReference>
<evidence type="ECO:0000313" key="1">
    <source>
        <dbReference type="EMBL" id="CAD7092685.1"/>
    </source>
</evidence>
<dbReference type="OrthoDB" id="7812215at2759"/>
<dbReference type="PANTHER" id="PTHR20977">
    <property type="entry name" value="AT13385P-RELATED"/>
    <property type="match status" value="1"/>
</dbReference>
<gene>
    <name evidence="1" type="ORF">HERILL_LOCUS15023</name>
</gene>
<proteinExistence type="predicted"/>
<dbReference type="InterPro" id="IPR006611">
    <property type="entry name" value="DUF1431_DROsp"/>
</dbReference>
<dbReference type="SMART" id="SM00689">
    <property type="entry name" value="DM6"/>
    <property type="match status" value="1"/>
</dbReference>
<dbReference type="Pfam" id="PF07248">
    <property type="entry name" value="DUF1431"/>
    <property type="match status" value="1"/>
</dbReference>
<dbReference type="PANTHER" id="PTHR20977:SF0">
    <property type="entry name" value="AT13385P-RELATED"/>
    <property type="match status" value="1"/>
</dbReference>
<reference evidence="1 2" key="1">
    <citation type="submission" date="2020-11" db="EMBL/GenBank/DDBJ databases">
        <authorList>
            <person name="Wallbank WR R."/>
            <person name="Pardo Diaz C."/>
            <person name="Kozak K."/>
            <person name="Martin S."/>
            <person name="Jiggins C."/>
            <person name="Moest M."/>
            <person name="Warren A I."/>
            <person name="Generalovic N T."/>
            <person name="Byers J.R.P. K."/>
            <person name="Montejo-Kovacevich G."/>
            <person name="Yen C E."/>
        </authorList>
    </citation>
    <scope>NUCLEOTIDE SEQUENCE [LARGE SCALE GENOMIC DNA]</scope>
</reference>
<dbReference type="OMA" id="QTWVSCP"/>
<protein>
    <submittedName>
        <fullName evidence="1">Uncharacterized protein</fullName>
    </submittedName>
</protein>
<dbReference type="AlphaFoldDB" id="A0A7R8V5V0"/>
<accession>A0A7R8V5V0</accession>
<keyword evidence="2" id="KW-1185">Reference proteome</keyword>
<sequence>MQNLSSAIHKSSLSIYRAAQPIVGTLPRLGHFRRYSAEKAQLEKNGTIKCEEIDKQDNKWELNPECGEGECHDARRLDEICPPDSRAKKGPFQQTWAECPPRVIEEVPFCAGEKMPVDTPRKGKVRDIAKQVGPIDTNEHCMKIQLPGCKEPSKAVKCQRTRLPADCVPIPAPTLSFSECEKDLPPWRAPTECNCFEKECAPTDT</sequence>
<dbReference type="InParanoid" id="A0A7R8V5V0"/>
<dbReference type="EMBL" id="LR899014">
    <property type="protein sequence ID" value="CAD7092685.1"/>
    <property type="molecule type" value="Genomic_DNA"/>
</dbReference>
<evidence type="ECO:0000313" key="2">
    <source>
        <dbReference type="Proteomes" id="UP000594454"/>
    </source>
</evidence>
<organism evidence="1 2">
    <name type="scientific">Hermetia illucens</name>
    <name type="common">Black soldier fly</name>
    <dbReference type="NCBI Taxonomy" id="343691"/>
    <lineage>
        <taxon>Eukaryota</taxon>
        <taxon>Metazoa</taxon>
        <taxon>Ecdysozoa</taxon>
        <taxon>Arthropoda</taxon>
        <taxon>Hexapoda</taxon>
        <taxon>Insecta</taxon>
        <taxon>Pterygota</taxon>
        <taxon>Neoptera</taxon>
        <taxon>Endopterygota</taxon>
        <taxon>Diptera</taxon>
        <taxon>Brachycera</taxon>
        <taxon>Stratiomyomorpha</taxon>
        <taxon>Stratiomyidae</taxon>
        <taxon>Hermetiinae</taxon>
        <taxon>Hermetia</taxon>
    </lineage>
</organism>
<name>A0A7R8V5V0_HERIL</name>